<evidence type="ECO:0000256" key="1">
    <source>
        <dbReference type="SAM" id="MobiDB-lite"/>
    </source>
</evidence>
<accession>A0A328VGE7</accession>
<dbReference type="Proteomes" id="UP000248706">
    <property type="component" value="Unassembled WGS sequence"/>
</dbReference>
<gene>
    <name evidence="2" type="ORF">A4R35_04680</name>
</gene>
<feature type="region of interest" description="Disordered" evidence="1">
    <location>
        <begin position="81"/>
        <end position="107"/>
    </location>
</feature>
<dbReference type="Pfam" id="PF12732">
    <property type="entry name" value="YtxH"/>
    <property type="match status" value="1"/>
</dbReference>
<keyword evidence="3" id="KW-1185">Reference proteome</keyword>
<evidence type="ECO:0000313" key="2">
    <source>
        <dbReference type="EMBL" id="RAQ94820.1"/>
    </source>
</evidence>
<protein>
    <recommendedName>
        <fullName evidence="4">Gas vesicle protein</fullName>
    </recommendedName>
</protein>
<proteinExistence type="predicted"/>
<dbReference type="RefSeq" id="WP_112427030.1">
    <property type="nucleotide sequence ID" value="NZ_MCIF01000002.1"/>
</dbReference>
<dbReference type="AlphaFoldDB" id="A0A328VGE7"/>
<dbReference type="EMBL" id="MCIF01000002">
    <property type="protein sequence ID" value="RAQ94820.1"/>
    <property type="molecule type" value="Genomic_DNA"/>
</dbReference>
<dbReference type="OrthoDB" id="164496at2"/>
<evidence type="ECO:0000313" key="3">
    <source>
        <dbReference type="Proteomes" id="UP000248706"/>
    </source>
</evidence>
<feature type="compositionally biased region" description="Polar residues" evidence="1">
    <location>
        <begin position="87"/>
        <end position="107"/>
    </location>
</feature>
<sequence length="107" mass="11850">MNNFFRGVLVGVGIGLLIAPMRGEEMRRLLGERLQQLRGYLPDNEQLNEYVQQASSRVSQTAGNVKEYVRQAATRVRDTAEELGSLAQKSAQDVSETARSLKPSNQG</sequence>
<organism evidence="2 3">
    <name type="scientific">Thermogemmatispora tikiterensis</name>
    <dbReference type="NCBI Taxonomy" id="1825093"/>
    <lineage>
        <taxon>Bacteria</taxon>
        <taxon>Bacillati</taxon>
        <taxon>Chloroflexota</taxon>
        <taxon>Ktedonobacteria</taxon>
        <taxon>Thermogemmatisporales</taxon>
        <taxon>Thermogemmatisporaceae</taxon>
        <taxon>Thermogemmatispora</taxon>
    </lineage>
</organism>
<evidence type="ECO:0008006" key="4">
    <source>
        <dbReference type="Google" id="ProtNLM"/>
    </source>
</evidence>
<name>A0A328VGE7_9CHLR</name>
<dbReference type="InterPro" id="IPR024623">
    <property type="entry name" value="YtxH"/>
</dbReference>
<dbReference type="Gene3D" id="1.20.120.20">
    <property type="entry name" value="Apolipoprotein"/>
    <property type="match status" value="1"/>
</dbReference>
<reference evidence="2 3" key="1">
    <citation type="submission" date="2016-08" db="EMBL/GenBank/DDBJ databases">
        <title>Analysis of Carbohydrate Active Enzymes in Thermogemmatispora T81 Reveals Carbohydrate Degradation Ability.</title>
        <authorList>
            <person name="Tomazini A."/>
            <person name="Lal S."/>
            <person name="Stott M."/>
            <person name="Henrissat B."/>
            <person name="Polikarpov I."/>
            <person name="Sparling R."/>
            <person name="Levin D.B."/>
        </authorList>
    </citation>
    <scope>NUCLEOTIDE SEQUENCE [LARGE SCALE GENOMIC DNA]</scope>
    <source>
        <strain evidence="2 3">T81</strain>
    </source>
</reference>
<comment type="caution">
    <text evidence="2">The sequence shown here is derived from an EMBL/GenBank/DDBJ whole genome shotgun (WGS) entry which is preliminary data.</text>
</comment>